<evidence type="ECO:0000256" key="4">
    <source>
        <dbReference type="ARBA" id="ARBA00023163"/>
    </source>
</evidence>
<dbReference type="Pfam" id="PF01194">
    <property type="entry name" value="RNA_pol_N"/>
    <property type="match status" value="1"/>
</dbReference>
<keyword evidence="2" id="KW-0479">Metal-binding</keyword>
<evidence type="ECO:0000256" key="1">
    <source>
        <dbReference type="ARBA" id="ARBA00022478"/>
    </source>
</evidence>
<organism evidence="5">
    <name type="scientific">viral metagenome</name>
    <dbReference type="NCBI Taxonomy" id="1070528"/>
    <lineage>
        <taxon>unclassified sequences</taxon>
        <taxon>metagenomes</taxon>
        <taxon>organismal metagenomes</taxon>
    </lineage>
</organism>
<sequence>MIIPVRCFTCNKVTGNKWNPYCEMINNGCSEKEALDSLGLKRYCCRRMLLGHVDIIDQLLQHTHLTKSQ</sequence>
<name>A0A6C0F6E0_9ZZZZ</name>
<dbReference type="GO" id="GO:0006366">
    <property type="term" value="P:transcription by RNA polymerase II"/>
    <property type="evidence" value="ECO:0007669"/>
    <property type="project" value="TreeGrafter"/>
</dbReference>
<dbReference type="Gene3D" id="1.10.10.60">
    <property type="entry name" value="Homeodomain-like"/>
    <property type="match status" value="1"/>
</dbReference>
<evidence type="ECO:0000313" key="5">
    <source>
        <dbReference type="EMBL" id="QHT37366.1"/>
    </source>
</evidence>
<dbReference type="PIRSF" id="PIRSF005653">
    <property type="entry name" value="RNA_pol_N/8_sub"/>
    <property type="match status" value="1"/>
</dbReference>
<dbReference type="GO" id="GO:0003677">
    <property type="term" value="F:DNA binding"/>
    <property type="evidence" value="ECO:0007669"/>
    <property type="project" value="InterPro"/>
</dbReference>
<proteinExistence type="inferred from homology"/>
<protein>
    <submittedName>
        <fullName evidence="5">Uncharacterized protein</fullName>
    </submittedName>
</protein>
<dbReference type="GO" id="GO:0042797">
    <property type="term" value="P:tRNA transcription by RNA polymerase III"/>
    <property type="evidence" value="ECO:0007669"/>
    <property type="project" value="TreeGrafter"/>
</dbReference>
<dbReference type="InterPro" id="IPR023580">
    <property type="entry name" value="RNA_pol_su_RPB10"/>
</dbReference>
<dbReference type="PANTHER" id="PTHR23431:SF3">
    <property type="entry name" value="DNA-DIRECTED RNA POLYMERASES I, II, AND III SUBUNIT RPABC5"/>
    <property type="match status" value="1"/>
</dbReference>
<dbReference type="EMBL" id="MN738794">
    <property type="protein sequence ID" value="QHT37366.1"/>
    <property type="molecule type" value="Genomic_DNA"/>
</dbReference>
<reference evidence="5" key="1">
    <citation type="journal article" date="2020" name="Nature">
        <title>Giant virus diversity and host interactions through global metagenomics.</title>
        <authorList>
            <person name="Schulz F."/>
            <person name="Roux S."/>
            <person name="Paez-Espino D."/>
            <person name="Jungbluth S."/>
            <person name="Walsh D.A."/>
            <person name="Denef V.J."/>
            <person name="McMahon K.D."/>
            <person name="Konstantinidis K.T."/>
            <person name="Eloe-Fadrosh E.A."/>
            <person name="Kyrpides N.C."/>
            <person name="Woyke T."/>
        </authorList>
    </citation>
    <scope>NUCLEOTIDE SEQUENCE</scope>
    <source>
        <strain evidence="5">GVMAG-S-ERX555967-131</strain>
    </source>
</reference>
<keyword evidence="4" id="KW-0804">Transcription</keyword>
<dbReference type="InterPro" id="IPR000268">
    <property type="entry name" value="RPABC5/Rpb10"/>
</dbReference>
<dbReference type="HAMAP" id="MF_00250">
    <property type="entry name" value="RNApol_arch_Rpo10"/>
    <property type="match status" value="1"/>
</dbReference>
<dbReference type="GO" id="GO:0006360">
    <property type="term" value="P:transcription by RNA polymerase I"/>
    <property type="evidence" value="ECO:0007669"/>
    <property type="project" value="TreeGrafter"/>
</dbReference>
<evidence type="ECO:0000256" key="3">
    <source>
        <dbReference type="ARBA" id="ARBA00022833"/>
    </source>
</evidence>
<dbReference type="GO" id="GO:0005665">
    <property type="term" value="C:RNA polymerase II, core complex"/>
    <property type="evidence" value="ECO:0007669"/>
    <property type="project" value="TreeGrafter"/>
</dbReference>
<accession>A0A6C0F6E0</accession>
<dbReference type="SUPFAM" id="SSF46924">
    <property type="entry name" value="RNA polymerase subunit RPB10"/>
    <property type="match status" value="1"/>
</dbReference>
<dbReference type="NCBIfam" id="NF003089">
    <property type="entry name" value="PRK04016.1"/>
    <property type="match status" value="1"/>
</dbReference>
<dbReference type="GO" id="GO:0008270">
    <property type="term" value="F:zinc ion binding"/>
    <property type="evidence" value="ECO:0007669"/>
    <property type="project" value="TreeGrafter"/>
</dbReference>
<dbReference type="GO" id="GO:0005666">
    <property type="term" value="C:RNA polymerase III complex"/>
    <property type="evidence" value="ECO:0007669"/>
    <property type="project" value="TreeGrafter"/>
</dbReference>
<keyword evidence="1" id="KW-0240">DNA-directed RNA polymerase</keyword>
<dbReference type="GO" id="GO:0003899">
    <property type="term" value="F:DNA-directed RNA polymerase activity"/>
    <property type="evidence" value="ECO:0007669"/>
    <property type="project" value="InterPro"/>
</dbReference>
<dbReference type="PANTHER" id="PTHR23431">
    <property type="entry name" value="DNA-DIRECTED RNA POLYMERASES I, II, AND III SUBUNIT RPABC5 FAMILY MEMBER"/>
    <property type="match status" value="1"/>
</dbReference>
<evidence type="ECO:0000256" key="2">
    <source>
        <dbReference type="ARBA" id="ARBA00022723"/>
    </source>
</evidence>
<dbReference type="FunFam" id="1.10.10.60:FF:000024">
    <property type="entry name" value="DNA-directed RNA polymerases I, II, and III subunit"/>
    <property type="match status" value="1"/>
</dbReference>
<dbReference type="AlphaFoldDB" id="A0A6C0F6E0"/>
<keyword evidence="3" id="KW-0862">Zinc</keyword>
<dbReference type="GO" id="GO:0005736">
    <property type="term" value="C:RNA polymerase I complex"/>
    <property type="evidence" value="ECO:0007669"/>
    <property type="project" value="TreeGrafter"/>
</dbReference>